<dbReference type="EMBL" id="JABAGO010000019">
    <property type="protein sequence ID" value="NME98842.1"/>
    <property type="molecule type" value="Genomic_DNA"/>
</dbReference>
<evidence type="ECO:0000259" key="1">
    <source>
        <dbReference type="Pfam" id="PF06114"/>
    </source>
</evidence>
<feature type="domain" description="IrrE N-terminal-like" evidence="1">
    <location>
        <begin position="58"/>
        <end position="147"/>
    </location>
</feature>
<organism evidence="2 3">
    <name type="scientific">Aneurinibacillus aneurinilyticus</name>
    <name type="common">Bacillus aneurinolyticus</name>
    <dbReference type="NCBI Taxonomy" id="1391"/>
    <lineage>
        <taxon>Bacteria</taxon>
        <taxon>Bacillati</taxon>
        <taxon>Bacillota</taxon>
        <taxon>Bacilli</taxon>
        <taxon>Bacillales</taxon>
        <taxon>Paenibacillaceae</taxon>
        <taxon>Aneurinibacillus group</taxon>
        <taxon>Aneurinibacillus</taxon>
    </lineage>
</organism>
<protein>
    <recommendedName>
        <fullName evidence="1">IrrE N-terminal-like domain-containing protein</fullName>
    </recommendedName>
</protein>
<evidence type="ECO:0000313" key="2">
    <source>
        <dbReference type="EMBL" id="NME98842.1"/>
    </source>
</evidence>
<accession>A0A848CZ98</accession>
<name>A0A848CZ98_ANEAE</name>
<dbReference type="InterPro" id="IPR010359">
    <property type="entry name" value="IrrE_HExxH"/>
</dbReference>
<evidence type="ECO:0000313" key="3">
    <source>
        <dbReference type="Proteomes" id="UP000561326"/>
    </source>
</evidence>
<dbReference type="AlphaFoldDB" id="A0A848CZ98"/>
<proteinExistence type="predicted"/>
<sequence length="174" mass="21104">MLAYYQPGLLEQQIEELYQQYDILPPRDLRLENIQRIFHIKILYNPIASFVVWDEECCIMNLKEGLSEFTYKRHFFHELYHQLEHQGNQMYLPHFLETQMEEDAKQFESFAMMPFFMLIKCSKEELTNPFSLATLFDVPVSFVEARLRRIYERAQAIYLDYQQHIQEQELLCCV</sequence>
<dbReference type="Proteomes" id="UP000561326">
    <property type="component" value="Unassembled WGS sequence"/>
</dbReference>
<gene>
    <name evidence="2" type="ORF">HF838_11275</name>
</gene>
<reference evidence="2 3" key="1">
    <citation type="submission" date="2020-04" db="EMBL/GenBank/DDBJ databases">
        <authorList>
            <person name="Hitch T.C.A."/>
            <person name="Wylensek D."/>
            <person name="Clavel T."/>
        </authorList>
    </citation>
    <scope>NUCLEOTIDE SEQUENCE [LARGE SCALE GENOMIC DNA]</scope>
    <source>
        <strain evidence="2 3">WB01_D5_05</strain>
    </source>
</reference>
<dbReference type="RefSeq" id="WP_168975279.1">
    <property type="nucleotide sequence ID" value="NZ_JABAGO010000019.1"/>
</dbReference>
<comment type="caution">
    <text evidence="2">The sequence shown here is derived from an EMBL/GenBank/DDBJ whole genome shotgun (WGS) entry which is preliminary data.</text>
</comment>
<dbReference type="Pfam" id="PF06114">
    <property type="entry name" value="Peptidase_M78"/>
    <property type="match status" value="1"/>
</dbReference>